<keyword evidence="2" id="KW-0808">Transferase</keyword>
<comment type="caution">
    <text evidence="5">The sequence shown here is derived from an EMBL/GenBank/DDBJ whole genome shotgun (WGS) entry which is preliminary data.</text>
</comment>
<dbReference type="PANTHER" id="PTHR10545">
    <property type="entry name" value="DIAMINE N-ACETYLTRANSFERASE"/>
    <property type="match status" value="1"/>
</dbReference>
<gene>
    <name evidence="5" type="ORF">PARMNEM_LOCUS19239</name>
</gene>
<evidence type="ECO:0000313" key="6">
    <source>
        <dbReference type="Proteomes" id="UP001314205"/>
    </source>
</evidence>
<evidence type="ECO:0000313" key="5">
    <source>
        <dbReference type="EMBL" id="CAK1600480.1"/>
    </source>
</evidence>
<dbReference type="Pfam" id="PF00583">
    <property type="entry name" value="Acetyltransf_1"/>
    <property type="match status" value="1"/>
</dbReference>
<dbReference type="InterPro" id="IPR000182">
    <property type="entry name" value="GNAT_dom"/>
</dbReference>
<keyword evidence="3" id="KW-0012">Acyltransferase</keyword>
<dbReference type="Proteomes" id="UP001314205">
    <property type="component" value="Unassembled WGS sequence"/>
</dbReference>
<feature type="domain" description="N-acetyltransferase" evidence="4">
    <location>
        <begin position="4"/>
        <end position="155"/>
    </location>
</feature>
<evidence type="ECO:0000256" key="1">
    <source>
        <dbReference type="ARBA" id="ARBA00008694"/>
    </source>
</evidence>
<organism evidence="5 6">
    <name type="scientific">Parnassius mnemosyne</name>
    <name type="common">clouded apollo</name>
    <dbReference type="NCBI Taxonomy" id="213953"/>
    <lineage>
        <taxon>Eukaryota</taxon>
        <taxon>Metazoa</taxon>
        <taxon>Ecdysozoa</taxon>
        <taxon>Arthropoda</taxon>
        <taxon>Hexapoda</taxon>
        <taxon>Insecta</taxon>
        <taxon>Pterygota</taxon>
        <taxon>Neoptera</taxon>
        <taxon>Endopterygota</taxon>
        <taxon>Lepidoptera</taxon>
        <taxon>Glossata</taxon>
        <taxon>Ditrysia</taxon>
        <taxon>Papilionoidea</taxon>
        <taxon>Papilionidae</taxon>
        <taxon>Parnassiinae</taxon>
        <taxon>Parnassini</taxon>
        <taxon>Parnassius</taxon>
        <taxon>Driopa</taxon>
    </lineage>
</organism>
<accession>A0AAV1M028</accession>
<protein>
    <recommendedName>
        <fullName evidence="4">N-acetyltransferase domain-containing protein</fullName>
    </recommendedName>
</protein>
<comment type="similarity">
    <text evidence="1">Belongs to the acetyltransferase family.</text>
</comment>
<evidence type="ECO:0000259" key="4">
    <source>
        <dbReference type="PROSITE" id="PS51186"/>
    </source>
</evidence>
<name>A0AAV1M028_9NEOP</name>
<dbReference type="SUPFAM" id="SSF55729">
    <property type="entry name" value="Acyl-CoA N-acyltransferases (Nat)"/>
    <property type="match status" value="1"/>
</dbReference>
<dbReference type="InterPro" id="IPR016181">
    <property type="entry name" value="Acyl_CoA_acyltransferase"/>
</dbReference>
<proteinExistence type="inferred from homology"/>
<dbReference type="PROSITE" id="PS51186">
    <property type="entry name" value="GNAT"/>
    <property type="match status" value="1"/>
</dbReference>
<keyword evidence="6" id="KW-1185">Reference proteome</keyword>
<dbReference type="GO" id="GO:0008080">
    <property type="term" value="F:N-acetyltransferase activity"/>
    <property type="evidence" value="ECO:0007669"/>
    <property type="project" value="UniProtKB-ARBA"/>
</dbReference>
<sequence length="174" mass="19511">MSPVTVRDARRDDLPVIHRMIHELATFEGMPDGPQLSVADLEEDGFDSSPPWYFLLIAECEGEIVGYAMCNRAYSSWTRRAFYLEDLYVVPSRRRAGVGRVLLQELCARALASGVRRVDWHVAASNSAARRFYARLGARDLQLSEGRLALRLDAPRIEAVAHGHLLNADNVLCD</sequence>
<dbReference type="Gene3D" id="3.40.630.30">
    <property type="match status" value="1"/>
</dbReference>
<dbReference type="CDD" id="cd04301">
    <property type="entry name" value="NAT_SF"/>
    <property type="match status" value="1"/>
</dbReference>
<dbReference type="FunFam" id="3.40.630.30:FF:000064">
    <property type="entry name" value="GNAT family acetyltransferase"/>
    <property type="match status" value="1"/>
</dbReference>
<dbReference type="InterPro" id="IPR051016">
    <property type="entry name" value="Diverse_Substrate_AcTransf"/>
</dbReference>
<dbReference type="PANTHER" id="PTHR10545:SF29">
    <property type="entry name" value="GH14572P-RELATED"/>
    <property type="match status" value="1"/>
</dbReference>
<evidence type="ECO:0000256" key="2">
    <source>
        <dbReference type="ARBA" id="ARBA00022679"/>
    </source>
</evidence>
<dbReference type="AlphaFoldDB" id="A0AAV1M028"/>
<evidence type="ECO:0000256" key="3">
    <source>
        <dbReference type="ARBA" id="ARBA00023315"/>
    </source>
</evidence>
<reference evidence="5 6" key="1">
    <citation type="submission" date="2023-11" db="EMBL/GenBank/DDBJ databases">
        <authorList>
            <person name="Hedman E."/>
            <person name="Englund M."/>
            <person name="Stromberg M."/>
            <person name="Nyberg Akerstrom W."/>
            <person name="Nylinder S."/>
            <person name="Jareborg N."/>
            <person name="Kallberg Y."/>
            <person name="Kronander E."/>
        </authorList>
    </citation>
    <scope>NUCLEOTIDE SEQUENCE [LARGE SCALE GENOMIC DNA]</scope>
</reference>
<dbReference type="EMBL" id="CAVLGL010000115">
    <property type="protein sequence ID" value="CAK1600480.1"/>
    <property type="molecule type" value="Genomic_DNA"/>
</dbReference>